<proteinExistence type="predicted"/>
<reference evidence="1 2" key="1">
    <citation type="submission" date="2024-09" db="EMBL/GenBank/DDBJ databases">
        <authorList>
            <person name="Sun Q."/>
            <person name="Mori K."/>
        </authorList>
    </citation>
    <scope>NUCLEOTIDE SEQUENCE [LARGE SCALE GENOMIC DNA]</scope>
    <source>
        <strain evidence="1 2">CECT 7682</strain>
    </source>
</reference>
<comment type="caution">
    <text evidence="1">The sequence shown here is derived from an EMBL/GenBank/DDBJ whole genome shotgun (WGS) entry which is preliminary data.</text>
</comment>
<sequence length="421" mass="47468">MKQSLRGGFFIRLCAVGLAFQIMGACQSNSENNEKKEITFGLVNELDREDAFIQVPLDKILEKHPDFNPEGFTVFYDEKEVSSEIYSNAKGEKQLICSIPQLEKGDSKGLSIQYHPEKKINHDYPKRTQAELSHKTGGHFENNKYIGGDFQNVSELLVPEEHTDHSYFIRYEGPGWESDKVGYRFYLDWRNGIDVFGKKVNQPVLQHVGLDGFDSYHEPAEWGMDILKVGPSLGLGSLGTWENGKARRVDETDSVHVKILLDGILKSVIQTQYFGWDLESGKTNIISKLSIQAGSRMTKHEVVAEQGINNFCTGLIKNEEAPLMVGDKSQKFTYLATYGKQSLAGDNLGIAVLVPTDQLKEVTNDENSHVAVLSPEKGKNITYYFLAAWEQEPNGIKDKTTFKKYLERMVDELSQPIEVIL</sequence>
<dbReference type="PROSITE" id="PS51257">
    <property type="entry name" value="PROKAR_LIPOPROTEIN"/>
    <property type="match status" value="1"/>
</dbReference>
<protein>
    <submittedName>
        <fullName evidence="1">DUF4861 domain-containing protein</fullName>
    </submittedName>
</protein>
<dbReference type="EMBL" id="JBHMEW010000050">
    <property type="protein sequence ID" value="MFB9211548.1"/>
    <property type="molecule type" value="Genomic_DNA"/>
</dbReference>
<accession>A0ABV5J5H5</accession>
<name>A0ABV5J5H5_9BACT</name>
<keyword evidence="2" id="KW-1185">Reference proteome</keyword>
<dbReference type="Pfam" id="PF16153">
    <property type="entry name" value="DUF4861"/>
    <property type="match status" value="1"/>
</dbReference>
<dbReference type="InterPro" id="IPR032342">
    <property type="entry name" value="DUF4861"/>
</dbReference>
<evidence type="ECO:0000313" key="2">
    <source>
        <dbReference type="Proteomes" id="UP001589654"/>
    </source>
</evidence>
<organism evidence="1 2">
    <name type="scientific">Echinicola jeungdonensis</name>
    <dbReference type="NCBI Taxonomy" id="709343"/>
    <lineage>
        <taxon>Bacteria</taxon>
        <taxon>Pseudomonadati</taxon>
        <taxon>Bacteroidota</taxon>
        <taxon>Cytophagia</taxon>
        <taxon>Cytophagales</taxon>
        <taxon>Cyclobacteriaceae</taxon>
        <taxon>Echinicola</taxon>
    </lineage>
</organism>
<evidence type="ECO:0000313" key="1">
    <source>
        <dbReference type="EMBL" id="MFB9211548.1"/>
    </source>
</evidence>
<dbReference type="Proteomes" id="UP001589654">
    <property type="component" value="Unassembled WGS sequence"/>
</dbReference>
<gene>
    <name evidence="1" type="ORF">ACFFUR_07010</name>
</gene>
<dbReference type="RefSeq" id="WP_290249195.1">
    <property type="nucleotide sequence ID" value="NZ_JAUFQT010000002.1"/>
</dbReference>